<dbReference type="Proteomes" id="UP000030466">
    <property type="component" value="Unassembled WGS sequence"/>
</dbReference>
<evidence type="ECO:0000313" key="3">
    <source>
        <dbReference type="Proteomes" id="UP000030466"/>
    </source>
</evidence>
<accession>A0A0A6VW73</accession>
<protein>
    <submittedName>
        <fullName evidence="2">Uncharacterized protein</fullName>
    </submittedName>
</protein>
<comment type="caution">
    <text evidence="2">The sequence shown here is derived from an EMBL/GenBank/DDBJ whole genome shotgun (WGS) entry which is preliminary data.</text>
</comment>
<evidence type="ECO:0000313" key="2">
    <source>
        <dbReference type="EMBL" id="KHD98821.1"/>
    </source>
</evidence>
<dbReference type="AlphaFoldDB" id="A0A0A6VW73"/>
<gene>
    <name evidence="2" type="ORF">GY22_00065</name>
</gene>
<dbReference type="RefSeq" id="WP_035923179.1">
    <property type="nucleotide sequence ID" value="NZ_JSUH01000001.1"/>
</dbReference>
<feature type="signal peptide" evidence="1">
    <location>
        <begin position="1"/>
        <end position="25"/>
    </location>
</feature>
<sequence>MNTLSAASLLAALLLTAGGVPTAAAQESPVALAPVLKVDPGTDSPDGHTSRGCSFLFLRWC</sequence>
<name>A0A0A6VW73_KOCRO</name>
<organism evidence="2 3">
    <name type="scientific">Kocuria rosea subsp. polaris</name>
    <dbReference type="NCBI Taxonomy" id="136273"/>
    <lineage>
        <taxon>Bacteria</taxon>
        <taxon>Bacillati</taxon>
        <taxon>Actinomycetota</taxon>
        <taxon>Actinomycetes</taxon>
        <taxon>Micrococcales</taxon>
        <taxon>Micrococcaceae</taxon>
        <taxon>Kocuria</taxon>
    </lineage>
</organism>
<feature type="chain" id="PRO_5002022525" evidence="1">
    <location>
        <begin position="26"/>
        <end position="61"/>
    </location>
</feature>
<dbReference type="EMBL" id="JSUH01000001">
    <property type="protein sequence ID" value="KHD98821.1"/>
    <property type="molecule type" value="Genomic_DNA"/>
</dbReference>
<proteinExistence type="predicted"/>
<evidence type="ECO:0000256" key="1">
    <source>
        <dbReference type="SAM" id="SignalP"/>
    </source>
</evidence>
<reference evidence="2 3" key="1">
    <citation type="journal article" date="2003" name="Int. J. Syst. Evol. Microbiol.">
        <title>Kocuria polaris sp. nov., an orange-pigmented psychrophilic bacterium isolated from an Antarctic cyanobacterial mat sample.</title>
        <authorList>
            <person name="Reddy G.S."/>
            <person name="Prakash J.S."/>
            <person name="Prabahar V."/>
            <person name="Matsumoto G.I."/>
            <person name="Stackebrandt E."/>
            <person name="Shivaji S."/>
        </authorList>
    </citation>
    <scope>NUCLEOTIDE SEQUENCE [LARGE SCALE GENOMIC DNA]</scope>
    <source>
        <strain evidence="2 3">CMS 76or</strain>
    </source>
</reference>
<keyword evidence="3" id="KW-1185">Reference proteome</keyword>
<keyword evidence="1" id="KW-0732">Signal</keyword>